<dbReference type="RefSeq" id="WP_276663053.1">
    <property type="nucleotide sequence ID" value="NZ_SSFD01000412.1"/>
</dbReference>
<dbReference type="NCBIfam" id="TIGR00254">
    <property type="entry name" value="GGDEF"/>
    <property type="match status" value="1"/>
</dbReference>
<dbReference type="InterPro" id="IPR001610">
    <property type="entry name" value="PAC"/>
</dbReference>
<comment type="subcellular location">
    <subcellularLocation>
        <location evidence="1">Membrane</location>
    </subcellularLocation>
</comment>
<dbReference type="SMART" id="SM00091">
    <property type="entry name" value="PAS"/>
    <property type="match status" value="1"/>
</dbReference>
<feature type="domain" description="PAS" evidence="5">
    <location>
        <begin position="339"/>
        <end position="413"/>
    </location>
</feature>
<accession>A0A5C7S3Z8</accession>
<evidence type="ECO:0000259" key="5">
    <source>
        <dbReference type="PROSITE" id="PS50112"/>
    </source>
</evidence>
<dbReference type="FunFam" id="3.30.70.270:FF:000001">
    <property type="entry name" value="Diguanylate cyclase domain protein"/>
    <property type="match status" value="1"/>
</dbReference>
<reference evidence="9 10" key="1">
    <citation type="submission" date="2018-09" db="EMBL/GenBank/DDBJ databases">
        <title>Metagenome Assembled Genomes from an Advanced Water Purification Facility.</title>
        <authorList>
            <person name="Stamps B.W."/>
            <person name="Spear J.R."/>
        </authorList>
    </citation>
    <scope>NUCLEOTIDE SEQUENCE [LARGE SCALE GENOMIC DNA]</scope>
    <source>
        <strain evidence="9">Bin_27_1</strain>
    </source>
</reference>
<dbReference type="PROSITE" id="PS50112">
    <property type="entry name" value="PAS"/>
    <property type="match status" value="1"/>
</dbReference>
<dbReference type="NCBIfam" id="TIGR00229">
    <property type="entry name" value="sensory_box"/>
    <property type="match status" value="1"/>
</dbReference>
<dbReference type="CDD" id="cd01949">
    <property type="entry name" value="GGDEF"/>
    <property type="match status" value="1"/>
</dbReference>
<sequence length="639" mass="71332">MLDRSTAAWLALILGLLLTAVLWRYVDAHLEERTRDRFATHATLARDNLLSRVQAYEQVLHGGAALFAASDHVGRSEWAAYVAALHLERSLPGIQGTGFTLMLLPAQLEAHVAAVRAEGFPDYTVHPPGYRDRYSSIVFLEPFDGRNRRAFGYDMYSEPVRREAMERARDTGMAALSGRVTLVQEFGTEVQPGFLIYLPVYAKAMPVASVEQRRAALLGYVYAPFRAYDMMQAIFRDDLRDADIELHDLHESPQTLLYASAERNAAAHYVVTHAVEVAGREWVVRFSSTPAFEADHASAEPALILYGGSALSLMLFAVMHSNARHRRRMRAAASHLAHSRDEFRTLVENVPGVVFRCQIEPPWRVMHISRGITALTGATPEDFMSGRLSFGDFILHEDVPTIVAAIESARISHTNYEVEYRMRGRDRRVHWVSERGRVAVDADDEPLRLDGVIIDITERKAAEEAIRNLAFVDTLTQLPNRRFLLDRLRQGLANARRHGRHGALLFIDIDHFKRVNDTYGHEAGDQLLCEIAARLRQVVREGDTVARLGGDEFVVMLEDLGDATAEAGEKATLIAGNILAALNEPYAIGTVRHHSTPSIGIACFDGGEQHAEELLRRADEAMYRAKAGGRNRLETLNAS</sequence>
<feature type="domain" description="GGDEF" evidence="8">
    <location>
        <begin position="500"/>
        <end position="638"/>
    </location>
</feature>
<dbReference type="InterPro" id="IPR043128">
    <property type="entry name" value="Rev_trsase/Diguanyl_cyclase"/>
</dbReference>
<dbReference type="Gene3D" id="3.30.450.20">
    <property type="entry name" value="PAS domain"/>
    <property type="match status" value="1"/>
</dbReference>
<evidence type="ECO:0000259" key="6">
    <source>
        <dbReference type="PROSITE" id="PS50113"/>
    </source>
</evidence>
<dbReference type="Pfam" id="PF08447">
    <property type="entry name" value="PAS_3"/>
    <property type="match status" value="1"/>
</dbReference>
<dbReference type="GO" id="GO:0003824">
    <property type="term" value="F:catalytic activity"/>
    <property type="evidence" value="ECO:0007669"/>
    <property type="project" value="UniProtKB-ARBA"/>
</dbReference>
<dbReference type="Pfam" id="PF03924">
    <property type="entry name" value="CHASE"/>
    <property type="match status" value="1"/>
</dbReference>
<dbReference type="InterPro" id="IPR000014">
    <property type="entry name" value="PAS"/>
</dbReference>
<dbReference type="SUPFAM" id="SSF55073">
    <property type="entry name" value="Nucleotide cyclase"/>
    <property type="match status" value="1"/>
</dbReference>
<keyword evidence="3" id="KW-1133">Transmembrane helix</keyword>
<organism evidence="9 10">
    <name type="scientific">Thauera aminoaromatica</name>
    <dbReference type="NCBI Taxonomy" id="164330"/>
    <lineage>
        <taxon>Bacteria</taxon>
        <taxon>Pseudomonadati</taxon>
        <taxon>Pseudomonadota</taxon>
        <taxon>Betaproteobacteria</taxon>
        <taxon>Rhodocyclales</taxon>
        <taxon>Zoogloeaceae</taxon>
        <taxon>Thauera</taxon>
    </lineage>
</organism>
<evidence type="ECO:0000259" key="7">
    <source>
        <dbReference type="PROSITE" id="PS50839"/>
    </source>
</evidence>
<dbReference type="InterPro" id="IPR000700">
    <property type="entry name" value="PAS-assoc_C"/>
</dbReference>
<dbReference type="AlphaFoldDB" id="A0A5C7S3Z8"/>
<feature type="domain" description="PAC" evidence="6">
    <location>
        <begin position="416"/>
        <end position="468"/>
    </location>
</feature>
<dbReference type="PROSITE" id="PS50839">
    <property type="entry name" value="CHASE"/>
    <property type="match status" value="1"/>
</dbReference>
<evidence type="ECO:0000313" key="9">
    <source>
        <dbReference type="EMBL" id="TXH77706.1"/>
    </source>
</evidence>
<dbReference type="InterPro" id="IPR035965">
    <property type="entry name" value="PAS-like_dom_sf"/>
</dbReference>
<dbReference type="Gene3D" id="3.30.70.270">
    <property type="match status" value="1"/>
</dbReference>
<dbReference type="PROSITE" id="PS50887">
    <property type="entry name" value="GGDEF"/>
    <property type="match status" value="1"/>
</dbReference>
<dbReference type="Proteomes" id="UP000321192">
    <property type="component" value="Unassembled WGS sequence"/>
</dbReference>
<evidence type="ECO:0000256" key="2">
    <source>
        <dbReference type="ARBA" id="ARBA00022692"/>
    </source>
</evidence>
<protein>
    <submittedName>
        <fullName evidence="9">GGDEF domain-containing protein</fullName>
    </submittedName>
</protein>
<dbReference type="SMART" id="SM00267">
    <property type="entry name" value="GGDEF"/>
    <property type="match status" value="1"/>
</dbReference>
<dbReference type="InterPro" id="IPR042240">
    <property type="entry name" value="CHASE_sf"/>
</dbReference>
<dbReference type="CDD" id="cd00130">
    <property type="entry name" value="PAS"/>
    <property type="match status" value="1"/>
</dbReference>
<name>A0A5C7S3Z8_THASP</name>
<dbReference type="InterPro" id="IPR013655">
    <property type="entry name" value="PAS_fold_3"/>
</dbReference>
<keyword evidence="2" id="KW-0812">Transmembrane</keyword>
<feature type="domain" description="CHASE" evidence="7">
    <location>
        <begin position="131"/>
        <end position="285"/>
    </location>
</feature>
<dbReference type="GO" id="GO:0007165">
    <property type="term" value="P:signal transduction"/>
    <property type="evidence" value="ECO:0007669"/>
    <property type="project" value="UniProtKB-ARBA"/>
</dbReference>
<evidence type="ECO:0000256" key="4">
    <source>
        <dbReference type="ARBA" id="ARBA00023136"/>
    </source>
</evidence>
<dbReference type="GO" id="GO:0016020">
    <property type="term" value="C:membrane"/>
    <property type="evidence" value="ECO:0007669"/>
    <property type="project" value="UniProtKB-SubCell"/>
</dbReference>
<gene>
    <name evidence="9" type="ORF">E6Q80_24300</name>
</gene>
<evidence type="ECO:0000313" key="10">
    <source>
        <dbReference type="Proteomes" id="UP000321192"/>
    </source>
</evidence>
<dbReference type="SMART" id="SM01079">
    <property type="entry name" value="CHASE"/>
    <property type="match status" value="1"/>
</dbReference>
<comment type="caution">
    <text evidence="9">The sequence shown here is derived from an EMBL/GenBank/DDBJ whole genome shotgun (WGS) entry which is preliminary data.</text>
</comment>
<evidence type="ECO:0000259" key="8">
    <source>
        <dbReference type="PROSITE" id="PS50887"/>
    </source>
</evidence>
<evidence type="ECO:0000256" key="1">
    <source>
        <dbReference type="ARBA" id="ARBA00004370"/>
    </source>
</evidence>
<keyword evidence="4" id="KW-0472">Membrane</keyword>
<dbReference type="InterPro" id="IPR052163">
    <property type="entry name" value="DGC-Regulatory_Protein"/>
</dbReference>
<dbReference type="Pfam" id="PF00990">
    <property type="entry name" value="GGDEF"/>
    <property type="match status" value="1"/>
</dbReference>
<proteinExistence type="predicted"/>
<dbReference type="SMART" id="SM00086">
    <property type="entry name" value="PAC"/>
    <property type="match status" value="1"/>
</dbReference>
<dbReference type="InterPro" id="IPR029787">
    <property type="entry name" value="Nucleotide_cyclase"/>
</dbReference>
<dbReference type="PANTHER" id="PTHR46663">
    <property type="entry name" value="DIGUANYLATE CYCLASE DGCT-RELATED"/>
    <property type="match status" value="1"/>
</dbReference>
<evidence type="ECO:0000256" key="3">
    <source>
        <dbReference type="ARBA" id="ARBA00022989"/>
    </source>
</evidence>
<dbReference type="SUPFAM" id="SSF55785">
    <property type="entry name" value="PYP-like sensor domain (PAS domain)"/>
    <property type="match status" value="1"/>
</dbReference>
<dbReference type="PANTHER" id="PTHR46663:SF3">
    <property type="entry name" value="SLL0267 PROTEIN"/>
    <property type="match status" value="1"/>
</dbReference>
<dbReference type="InterPro" id="IPR006189">
    <property type="entry name" value="CHASE_dom"/>
</dbReference>
<dbReference type="PROSITE" id="PS50113">
    <property type="entry name" value="PAC"/>
    <property type="match status" value="1"/>
</dbReference>
<dbReference type="Gene3D" id="3.30.450.350">
    <property type="entry name" value="CHASE domain"/>
    <property type="match status" value="1"/>
</dbReference>
<dbReference type="InterPro" id="IPR000160">
    <property type="entry name" value="GGDEF_dom"/>
</dbReference>
<dbReference type="EMBL" id="SSFD01000412">
    <property type="protein sequence ID" value="TXH77706.1"/>
    <property type="molecule type" value="Genomic_DNA"/>
</dbReference>